<dbReference type="PANTHER" id="PTHR35332">
    <property type="entry name" value="REGULATION OF ENOLASE PROTEIN 1"/>
    <property type="match status" value="1"/>
</dbReference>
<proteinExistence type="predicted"/>
<dbReference type="Proteomes" id="UP000693970">
    <property type="component" value="Unassembled WGS sequence"/>
</dbReference>
<comment type="caution">
    <text evidence="1">The sequence shown here is derived from an EMBL/GenBank/DDBJ whole genome shotgun (WGS) entry which is preliminary data.</text>
</comment>
<dbReference type="EMBL" id="JAGRRH010000020">
    <property type="protein sequence ID" value="KAG7348294.1"/>
    <property type="molecule type" value="Genomic_DNA"/>
</dbReference>
<accession>A0A9K3KS48</accession>
<sequence>MTETPPSFVPTRGFGFIASDDNNNNTDALYWYCAPGSWNDEDETKKGWWKVADDKSVLEVAPPVKRDFWRKTYYQPLLVKDDAPFLYRTVSISHLPITVETSFSITAKSQFDQAGIMIRLDHEHWLKTGIEVVDGIPRLSCVVTNGFSDWSTQQVATEGMKIRVHVLPQRGGSLVVEAAPLDSDQWAFIRIAHLNKDMNHDLLNDTPEVNEAYQGMGAPDGSIMVGIFAACPVDQKGTVVKFHDLSVTKGSAFVHNA</sequence>
<dbReference type="OrthoDB" id="42525at2759"/>
<evidence type="ECO:0000313" key="2">
    <source>
        <dbReference type="Proteomes" id="UP000693970"/>
    </source>
</evidence>
<dbReference type="AlphaFoldDB" id="A0A9K3KS48"/>
<keyword evidence="2" id="KW-1185">Reference proteome</keyword>
<dbReference type="Pfam" id="PF07081">
    <property type="entry name" value="DUF1349"/>
    <property type="match status" value="1"/>
</dbReference>
<dbReference type="PANTHER" id="PTHR35332:SF2">
    <property type="entry name" value="REGULATION OF ENOLASE PROTEIN 1"/>
    <property type="match status" value="1"/>
</dbReference>
<reference evidence="1" key="2">
    <citation type="submission" date="2021-04" db="EMBL/GenBank/DDBJ databases">
        <authorList>
            <person name="Podell S."/>
        </authorList>
    </citation>
    <scope>NUCLEOTIDE SEQUENCE</scope>
    <source>
        <strain evidence="1">Hildebrandi</strain>
    </source>
</reference>
<protein>
    <submittedName>
        <fullName evidence="1">DUF1349 domain containing protein</fullName>
    </submittedName>
</protein>
<dbReference type="InterPro" id="IPR009784">
    <property type="entry name" value="DUF1349"/>
</dbReference>
<organism evidence="1 2">
    <name type="scientific">Nitzschia inconspicua</name>
    <dbReference type="NCBI Taxonomy" id="303405"/>
    <lineage>
        <taxon>Eukaryota</taxon>
        <taxon>Sar</taxon>
        <taxon>Stramenopiles</taxon>
        <taxon>Ochrophyta</taxon>
        <taxon>Bacillariophyta</taxon>
        <taxon>Bacillariophyceae</taxon>
        <taxon>Bacillariophycidae</taxon>
        <taxon>Bacillariales</taxon>
        <taxon>Bacillariaceae</taxon>
        <taxon>Nitzschia</taxon>
    </lineage>
</organism>
<reference evidence="1" key="1">
    <citation type="journal article" date="2021" name="Sci. Rep.">
        <title>Diploid genomic architecture of Nitzschia inconspicua, an elite biomass production diatom.</title>
        <authorList>
            <person name="Oliver A."/>
            <person name="Podell S."/>
            <person name="Pinowska A."/>
            <person name="Traller J.C."/>
            <person name="Smith S.R."/>
            <person name="McClure R."/>
            <person name="Beliaev A."/>
            <person name="Bohutskyi P."/>
            <person name="Hill E.A."/>
            <person name="Rabines A."/>
            <person name="Zheng H."/>
            <person name="Allen L.Z."/>
            <person name="Kuo A."/>
            <person name="Grigoriev I.V."/>
            <person name="Allen A.E."/>
            <person name="Hazlebeck D."/>
            <person name="Allen E.E."/>
        </authorList>
    </citation>
    <scope>NUCLEOTIDE SEQUENCE</scope>
    <source>
        <strain evidence="1">Hildebrandi</strain>
    </source>
</reference>
<name>A0A9K3KS48_9STRA</name>
<evidence type="ECO:0000313" key="1">
    <source>
        <dbReference type="EMBL" id="KAG7348294.1"/>
    </source>
</evidence>
<gene>
    <name evidence="1" type="ORF">IV203_016999</name>
</gene>